<sequence>MKPRLGGARPIRKGQLIGSRWDSSLAMACRQPRPGLPHSFLQLNEQILMLTADENQPHQGIYIAIMPSKALKSDRLFDSIEATDPYWLAL</sequence>
<reference evidence="1" key="1">
    <citation type="submission" date="2022-04" db="EMBL/GenBank/DDBJ databases">
        <title>Genome of the entomopathogenic fungus Entomophthora muscae.</title>
        <authorList>
            <person name="Elya C."/>
            <person name="Lovett B.R."/>
            <person name="Lee E."/>
            <person name="Macias A.M."/>
            <person name="Hajek A.E."/>
            <person name="De Bivort B.L."/>
            <person name="Kasson M.T."/>
            <person name="De Fine Licht H.H."/>
            <person name="Stajich J.E."/>
        </authorList>
    </citation>
    <scope>NUCLEOTIDE SEQUENCE</scope>
    <source>
        <strain evidence="1">Berkeley</strain>
    </source>
</reference>
<dbReference type="EMBL" id="QTSX02000786">
    <property type="protein sequence ID" value="KAJ9085036.1"/>
    <property type="molecule type" value="Genomic_DNA"/>
</dbReference>
<proteinExistence type="predicted"/>
<organism evidence="1 2">
    <name type="scientific">Entomophthora muscae</name>
    <dbReference type="NCBI Taxonomy" id="34485"/>
    <lineage>
        <taxon>Eukaryota</taxon>
        <taxon>Fungi</taxon>
        <taxon>Fungi incertae sedis</taxon>
        <taxon>Zoopagomycota</taxon>
        <taxon>Entomophthoromycotina</taxon>
        <taxon>Entomophthoromycetes</taxon>
        <taxon>Entomophthorales</taxon>
        <taxon>Entomophthoraceae</taxon>
        <taxon>Entomophthora</taxon>
    </lineage>
</organism>
<accession>A0ACC2UEH0</accession>
<dbReference type="Proteomes" id="UP001165960">
    <property type="component" value="Unassembled WGS sequence"/>
</dbReference>
<keyword evidence="2" id="KW-1185">Reference proteome</keyword>
<protein>
    <submittedName>
        <fullName evidence="1">Uncharacterized protein</fullName>
    </submittedName>
</protein>
<evidence type="ECO:0000313" key="1">
    <source>
        <dbReference type="EMBL" id="KAJ9085036.1"/>
    </source>
</evidence>
<comment type="caution">
    <text evidence="1">The sequence shown here is derived from an EMBL/GenBank/DDBJ whole genome shotgun (WGS) entry which is preliminary data.</text>
</comment>
<evidence type="ECO:0000313" key="2">
    <source>
        <dbReference type="Proteomes" id="UP001165960"/>
    </source>
</evidence>
<name>A0ACC2UEH0_9FUNG</name>
<gene>
    <name evidence="1" type="ORF">DSO57_1017882</name>
</gene>